<dbReference type="GO" id="GO:0006508">
    <property type="term" value="P:proteolysis"/>
    <property type="evidence" value="ECO:0007669"/>
    <property type="project" value="InterPro"/>
</dbReference>
<dbReference type="PRINTS" id="PR00725">
    <property type="entry name" value="DADACBPTASE1"/>
</dbReference>
<keyword evidence="14" id="KW-1185">Reference proteome</keyword>
<feature type="binding site" evidence="8">
    <location>
        <position position="225"/>
    </location>
    <ligand>
        <name>substrate</name>
    </ligand>
</feature>
<dbReference type="GO" id="GO:0009252">
    <property type="term" value="P:peptidoglycan biosynthetic process"/>
    <property type="evidence" value="ECO:0007669"/>
    <property type="project" value="UniProtKB-KW"/>
</dbReference>
<sequence>MNRQIRLLSPFPTRRAAATTLMAGLLAASLPLTARAGPTIAVDLASGRVIEHEQAFQRWYPASLTKLMTTYVTFRALKAGRLTLDSPVTMTEQAAKEPASKMYFKPGTQFPLDSALKYLMVKSANDIAVAVAQAVGGSVETFVAMMNSEAARIGMTSSHFINPNGLPGEGQYTTAHDMAVLAVALRREFPEYASYFSLEGFTTGKQSYTNFNALIGRFQGADGMKTGYICASGFNQVSSATRNGKTVVTVVFGAPSLSGRAEESARLLQQAFAAPASGSVTLSSLAPYGADRDHVADVSATVCPPKQSAAKGEGTGEEGKAVARSPYLQPMDHPPRLVSAPYSPGMADVLGVKRIPVPTPRPLDGPGSNVAADAEATASESAFAAPAAAAGLDISAPQPLPRPAL</sequence>
<dbReference type="PANTHER" id="PTHR21581:SF6">
    <property type="entry name" value="TRAFFICKING PROTEIN PARTICLE COMPLEX SUBUNIT 12"/>
    <property type="match status" value="1"/>
</dbReference>
<keyword evidence="13" id="KW-0121">Carboxypeptidase</keyword>
<keyword evidence="4" id="KW-0133">Cell shape</keyword>
<dbReference type="GO" id="GO:0008360">
    <property type="term" value="P:regulation of cell shape"/>
    <property type="evidence" value="ECO:0007669"/>
    <property type="project" value="UniProtKB-KW"/>
</dbReference>
<evidence type="ECO:0000256" key="2">
    <source>
        <dbReference type="ARBA" id="ARBA00022729"/>
    </source>
</evidence>
<feature type="domain" description="Peptidase S11 D-alanyl-D-alanine carboxypeptidase A N-terminal" evidence="12">
    <location>
        <begin position="33"/>
        <end position="255"/>
    </location>
</feature>
<accession>A0A317PEE6</accession>
<dbReference type="Gene3D" id="3.40.710.10">
    <property type="entry name" value="DD-peptidase/beta-lactamase superfamily"/>
    <property type="match status" value="1"/>
</dbReference>
<evidence type="ECO:0000256" key="3">
    <source>
        <dbReference type="ARBA" id="ARBA00022801"/>
    </source>
</evidence>
<protein>
    <submittedName>
        <fullName evidence="13">D-alanyl-D-alanine carboxypeptidase</fullName>
    </submittedName>
</protein>
<gene>
    <name evidence="13" type="ORF">DFR52_105107</name>
</gene>
<evidence type="ECO:0000313" key="14">
    <source>
        <dbReference type="Proteomes" id="UP000246352"/>
    </source>
</evidence>
<feature type="signal peptide" evidence="11">
    <location>
        <begin position="1"/>
        <end position="36"/>
    </location>
</feature>
<name>A0A317PEE6_9HYPH</name>
<keyword evidence="5" id="KW-0573">Peptidoglycan synthesis</keyword>
<dbReference type="Pfam" id="PF00768">
    <property type="entry name" value="Peptidase_S11"/>
    <property type="match status" value="1"/>
</dbReference>
<keyword evidence="6" id="KW-0961">Cell wall biogenesis/degradation</keyword>
<evidence type="ECO:0000256" key="6">
    <source>
        <dbReference type="ARBA" id="ARBA00023316"/>
    </source>
</evidence>
<dbReference type="InterPro" id="IPR001967">
    <property type="entry name" value="Peptidase_S11_N"/>
</dbReference>
<evidence type="ECO:0000259" key="12">
    <source>
        <dbReference type="Pfam" id="PF00768"/>
    </source>
</evidence>
<evidence type="ECO:0000256" key="11">
    <source>
        <dbReference type="SAM" id="SignalP"/>
    </source>
</evidence>
<dbReference type="InterPro" id="IPR012338">
    <property type="entry name" value="Beta-lactam/transpept-like"/>
</dbReference>
<evidence type="ECO:0000256" key="9">
    <source>
        <dbReference type="RuleBase" id="RU004016"/>
    </source>
</evidence>
<dbReference type="AlphaFoldDB" id="A0A317PEE6"/>
<dbReference type="InterPro" id="IPR018044">
    <property type="entry name" value="Peptidase_S11"/>
</dbReference>
<dbReference type="EMBL" id="QGTR01000005">
    <property type="protein sequence ID" value="PWV98129.1"/>
    <property type="molecule type" value="Genomic_DNA"/>
</dbReference>
<reference evidence="13 14" key="1">
    <citation type="submission" date="2018-05" db="EMBL/GenBank/DDBJ databases">
        <title>Genomic Encyclopedia of Type Strains, Phase IV (KMG-IV): sequencing the most valuable type-strain genomes for metagenomic binning, comparative biology and taxonomic classification.</title>
        <authorList>
            <person name="Goeker M."/>
        </authorList>
    </citation>
    <scope>NUCLEOTIDE SEQUENCE [LARGE SCALE GENOMIC DNA]</scope>
    <source>
        <strain evidence="13 14">DSM 16791</strain>
    </source>
</reference>
<feature type="active site" evidence="7">
    <location>
        <position position="123"/>
    </location>
</feature>
<feature type="chain" id="PRO_5016349159" evidence="11">
    <location>
        <begin position="37"/>
        <end position="405"/>
    </location>
</feature>
<organism evidence="13 14">
    <name type="scientific">Hoeflea marina</name>
    <dbReference type="NCBI Taxonomy" id="274592"/>
    <lineage>
        <taxon>Bacteria</taxon>
        <taxon>Pseudomonadati</taxon>
        <taxon>Pseudomonadota</taxon>
        <taxon>Alphaproteobacteria</taxon>
        <taxon>Hyphomicrobiales</taxon>
        <taxon>Rhizobiaceae</taxon>
        <taxon>Hoeflea</taxon>
    </lineage>
</organism>
<evidence type="ECO:0000313" key="13">
    <source>
        <dbReference type="EMBL" id="PWV98129.1"/>
    </source>
</evidence>
<comment type="caution">
    <text evidence="13">The sequence shown here is derived from an EMBL/GenBank/DDBJ whole genome shotgun (WGS) entry which is preliminary data.</text>
</comment>
<feature type="active site" description="Proton acceptor" evidence="7">
    <location>
        <position position="66"/>
    </location>
</feature>
<dbReference type="SUPFAM" id="SSF56601">
    <property type="entry name" value="beta-lactamase/transpeptidase-like"/>
    <property type="match status" value="1"/>
</dbReference>
<evidence type="ECO:0000256" key="1">
    <source>
        <dbReference type="ARBA" id="ARBA00007164"/>
    </source>
</evidence>
<keyword evidence="13" id="KW-0645">Protease</keyword>
<comment type="similarity">
    <text evidence="1 9">Belongs to the peptidase S11 family.</text>
</comment>
<dbReference type="Proteomes" id="UP000246352">
    <property type="component" value="Unassembled WGS sequence"/>
</dbReference>
<keyword evidence="3" id="KW-0378">Hydrolase</keyword>
<dbReference type="PANTHER" id="PTHR21581">
    <property type="entry name" value="D-ALANYL-D-ALANINE CARBOXYPEPTIDASE"/>
    <property type="match status" value="1"/>
</dbReference>
<evidence type="ECO:0000256" key="8">
    <source>
        <dbReference type="PIRSR" id="PIRSR618044-2"/>
    </source>
</evidence>
<keyword evidence="2 11" id="KW-0732">Signal</keyword>
<evidence type="ECO:0000256" key="10">
    <source>
        <dbReference type="SAM" id="MobiDB-lite"/>
    </source>
</evidence>
<evidence type="ECO:0000256" key="4">
    <source>
        <dbReference type="ARBA" id="ARBA00022960"/>
    </source>
</evidence>
<evidence type="ECO:0000256" key="7">
    <source>
        <dbReference type="PIRSR" id="PIRSR618044-1"/>
    </source>
</evidence>
<feature type="active site" description="Acyl-ester intermediate" evidence="7">
    <location>
        <position position="63"/>
    </location>
</feature>
<evidence type="ECO:0000256" key="5">
    <source>
        <dbReference type="ARBA" id="ARBA00022984"/>
    </source>
</evidence>
<proteinExistence type="inferred from homology"/>
<dbReference type="GO" id="GO:0071555">
    <property type="term" value="P:cell wall organization"/>
    <property type="evidence" value="ECO:0007669"/>
    <property type="project" value="UniProtKB-KW"/>
</dbReference>
<feature type="region of interest" description="Disordered" evidence="10">
    <location>
        <begin position="304"/>
        <end position="332"/>
    </location>
</feature>
<dbReference type="GO" id="GO:0009002">
    <property type="term" value="F:serine-type D-Ala-D-Ala carboxypeptidase activity"/>
    <property type="evidence" value="ECO:0007669"/>
    <property type="project" value="InterPro"/>
</dbReference>